<sequence>MATLCGIQQPELSKRLFRIIKTENHAIDCYENAARDRVSIASQLSDWGDYTGDSAISDLSDKLGVLLAEIGEQEDLYAQNLDDYRNLLKHVRNTEASVQPTRDYKSKVIEQIQKEKIRDPNGQKLISLEQELVRAEAQSLVAEAQLTNITRQKFKEAFDLKLAATIERAEKQIILARHGRRLLNLLDDSPLVPGDSRPEYENVDAARRILDDAEHDLRSWEPSLEPVHSSAGDIGTNLMPQAEGEQGQAAVAA</sequence>
<dbReference type="FunFam" id="1.20.1270.60:FF:000005">
    <property type="entry name" value="Sphingolipid long chain base-responsive pil1"/>
    <property type="match status" value="1"/>
</dbReference>
<comment type="caution">
    <text evidence="3">The sequence shown here is derived from an EMBL/GenBank/DDBJ whole genome shotgun (WGS) entry which is preliminary data.</text>
</comment>
<dbReference type="PANTHER" id="PTHR31962">
    <property type="entry name" value="SPHINGOLIPID LONG CHAIN BASE-RESPONSIVE PROTEIN PIL1"/>
    <property type="match status" value="1"/>
</dbReference>
<protein>
    <submittedName>
        <fullName evidence="3">Sphingolipid long chain base-responsive protein PIL1</fullName>
    </submittedName>
</protein>
<dbReference type="AlphaFoldDB" id="A0A167Y0L1"/>
<dbReference type="PANTHER" id="PTHR31962:SF4">
    <property type="entry name" value="PRIMARY COMPONENT OF EISOSOMES (EUROFUNG)"/>
    <property type="match status" value="1"/>
</dbReference>
<keyword evidence="1" id="KW-0597">Phosphoprotein</keyword>
<dbReference type="GO" id="GO:0008289">
    <property type="term" value="F:lipid binding"/>
    <property type="evidence" value="ECO:0007669"/>
    <property type="project" value="TreeGrafter"/>
</dbReference>
<dbReference type="Gene3D" id="1.20.1270.60">
    <property type="entry name" value="Arfaptin homology (AH) domain/BAR domain"/>
    <property type="match status" value="1"/>
</dbReference>
<dbReference type="InterPro" id="IPR027267">
    <property type="entry name" value="AH/BAR_dom_sf"/>
</dbReference>
<organism evidence="3 4">
    <name type="scientific">Ascosphaera apis ARSEF 7405</name>
    <dbReference type="NCBI Taxonomy" id="392613"/>
    <lineage>
        <taxon>Eukaryota</taxon>
        <taxon>Fungi</taxon>
        <taxon>Dikarya</taxon>
        <taxon>Ascomycota</taxon>
        <taxon>Pezizomycotina</taxon>
        <taxon>Eurotiomycetes</taxon>
        <taxon>Eurotiomycetidae</taxon>
        <taxon>Onygenales</taxon>
        <taxon>Ascosphaeraceae</taxon>
        <taxon>Ascosphaera</taxon>
    </lineage>
</organism>
<evidence type="ECO:0000313" key="3">
    <source>
        <dbReference type="EMBL" id="KZZ90709.1"/>
    </source>
</evidence>
<keyword evidence="4" id="KW-1185">Reference proteome</keyword>
<dbReference type="VEuPathDB" id="FungiDB:AAP_03804"/>
<dbReference type="GO" id="GO:0070941">
    <property type="term" value="P:eisosome assembly"/>
    <property type="evidence" value="ECO:0007669"/>
    <property type="project" value="TreeGrafter"/>
</dbReference>
<accession>A0A167Y0L1</accession>
<evidence type="ECO:0000256" key="2">
    <source>
        <dbReference type="SAM" id="MobiDB-lite"/>
    </source>
</evidence>
<evidence type="ECO:0000256" key="1">
    <source>
        <dbReference type="ARBA" id="ARBA00022553"/>
    </source>
</evidence>
<proteinExistence type="predicted"/>
<evidence type="ECO:0000313" key="4">
    <source>
        <dbReference type="Proteomes" id="UP000242877"/>
    </source>
</evidence>
<gene>
    <name evidence="3" type="ORF">AAP_03804</name>
</gene>
<dbReference type="GO" id="GO:0006897">
    <property type="term" value="P:endocytosis"/>
    <property type="evidence" value="ECO:0007669"/>
    <property type="project" value="TreeGrafter"/>
</dbReference>
<feature type="compositionally biased region" description="Low complexity" evidence="2">
    <location>
        <begin position="241"/>
        <end position="253"/>
    </location>
</feature>
<dbReference type="Proteomes" id="UP000242877">
    <property type="component" value="Unassembled WGS sequence"/>
</dbReference>
<dbReference type="Pfam" id="PF13805">
    <property type="entry name" value="Pil1"/>
    <property type="match status" value="1"/>
</dbReference>
<name>A0A167Y0L1_9EURO</name>
<feature type="region of interest" description="Disordered" evidence="2">
    <location>
        <begin position="217"/>
        <end position="253"/>
    </location>
</feature>
<dbReference type="GO" id="GO:0036286">
    <property type="term" value="C:eisosome filament"/>
    <property type="evidence" value="ECO:0007669"/>
    <property type="project" value="TreeGrafter"/>
</dbReference>
<dbReference type="OrthoDB" id="5599269at2759"/>
<reference evidence="3 4" key="1">
    <citation type="journal article" date="2016" name="Genome Biol. Evol.">
        <title>Divergent and convergent evolution of fungal pathogenicity.</title>
        <authorList>
            <person name="Shang Y."/>
            <person name="Xiao G."/>
            <person name="Zheng P."/>
            <person name="Cen K."/>
            <person name="Zhan S."/>
            <person name="Wang C."/>
        </authorList>
    </citation>
    <scope>NUCLEOTIDE SEQUENCE [LARGE SCALE GENOMIC DNA]</scope>
    <source>
        <strain evidence="3 4">ARSEF 7405</strain>
    </source>
</reference>
<dbReference type="GO" id="GO:0005886">
    <property type="term" value="C:plasma membrane"/>
    <property type="evidence" value="ECO:0007669"/>
    <property type="project" value="TreeGrafter"/>
</dbReference>
<dbReference type="EMBL" id="AZGZ01000016">
    <property type="protein sequence ID" value="KZZ90709.1"/>
    <property type="molecule type" value="Genomic_DNA"/>
</dbReference>
<dbReference type="InterPro" id="IPR028245">
    <property type="entry name" value="PIL1/LSP1"/>
</dbReference>